<evidence type="ECO:0000313" key="2">
    <source>
        <dbReference type="Proteomes" id="UP001174691"/>
    </source>
</evidence>
<gene>
    <name evidence="1" type="ORF">NKR19_g4119</name>
</gene>
<dbReference type="AlphaFoldDB" id="A0AA38W028"/>
<keyword evidence="2" id="KW-1185">Reference proteome</keyword>
<dbReference type="EMBL" id="JANBVN010000050">
    <property type="protein sequence ID" value="KAJ9156805.1"/>
    <property type="molecule type" value="Genomic_DNA"/>
</dbReference>
<sequence>MADAEPPSYSTVIGTADQTANLRTAKLPHFYLDGTLIFPSAPPSRASYELNSPPCEAKSASYEVRKIVYKLSTQGTSSGTVRSRVDRIYGFRPFRMPSFLINGRRHVLIDGLGKGQVDQVEMVPAWHGDAEWTAEGFFKVKQRPGDRFRKHRSVSWFDPNGRELASEERVERDDDGRVKGSPSLQLLVELEERMVDLLIACWCARLWKESLNEIFQ</sequence>
<organism evidence="1 2">
    <name type="scientific">Coniochaeta hoffmannii</name>
    <dbReference type="NCBI Taxonomy" id="91930"/>
    <lineage>
        <taxon>Eukaryota</taxon>
        <taxon>Fungi</taxon>
        <taxon>Dikarya</taxon>
        <taxon>Ascomycota</taxon>
        <taxon>Pezizomycotina</taxon>
        <taxon>Sordariomycetes</taxon>
        <taxon>Sordariomycetidae</taxon>
        <taxon>Coniochaetales</taxon>
        <taxon>Coniochaetaceae</taxon>
        <taxon>Coniochaeta</taxon>
    </lineage>
</organism>
<name>A0AA38W028_9PEZI</name>
<dbReference type="Proteomes" id="UP001174691">
    <property type="component" value="Unassembled WGS sequence"/>
</dbReference>
<proteinExistence type="predicted"/>
<reference evidence="1" key="1">
    <citation type="submission" date="2022-07" db="EMBL/GenBank/DDBJ databases">
        <title>Fungi with potential for degradation of polypropylene.</title>
        <authorList>
            <person name="Gostincar C."/>
        </authorList>
    </citation>
    <scope>NUCLEOTIDE SEQUENCE</scope>
    <source>
        <strain evidence="1">EXF-13287</strain>
    </source>
</reference>
<comment type="caution">
    <text evidence="1">The sequence shown here is derived from an EMBL/GenBank/DDBJ whole genome shotgun (WGS) entry which is preliminary data.</text>
</comment>
<evidence type="ECO:0000313" key="1">
    <source>
        <dbReference type="EMBL" id="KAJ9156805.1"/>
    </source>
</evidence>
<accession>A0AA38W028</accession>
<protein>
    <submittedName>
        <fullName evidence="1">Uncharacterized protein</fullName>
    </submittedName>
</protein>